<evidence type="ECO:0008006" key="2">
    <source>
        <dbReference type="Google" id="ProtNLM"/>
    </source>
</evidence>
<dbReference type="AlphaFoldDB" id="A0A0F9TEJ1"/>
<name>A0A0F9TEJ1_9ZZZZ</name>
<sequence>MPTKIPYAQRNWETVGGCEKIKSGCKNCYAVNLIHRFSCNPVHKGRYEGLVKNGNWTGKIKLFDDRLEQPLRRHIPTTYFVNSRSDLFHKDVPFEFVKKMWDVTAKTPRHTYLFFTKRWRRALEFSQWMAGHDDISIAEWPRNVHLYFSASTQAEVDEAVPILLQIPVAMGGLSYEPALGPLDISEFEEEEWRCDGCGYAERHSEYRNQLGHIIVGCESGSNRRLCSVEDIKSVADQCKDAGVPCYVKQIPIDGKCVPLKEDNRAIWPAWVVQEMPNEV</sequence>
<dbReference type="Pfam" id="PF07505">
    <property type="entry name" value="DUF5131"/>
    <property type="match status" value="1"/>
</dbReference>
<comment type="caution">
    <text evidence="1">The sequence shown here is derived from an EMBL/GenBank/DDBJ whole genome shotgun (WGS) entry which is preliminary data.</text>
</comment>
<proteinExistence type="predicted"/>
<accession>A0A0F9TEJ1</accession>
<protein>
    <recommendedName>
        <fullName evidence="2">Phage protein Gp37/Gp68</fullName>
    </recommendedName>
</protein>
<dbReference type="InterPro" id="IPR011101">
    <property type="entry name" value="DUF5131"/>
</dbReference>
<dbReference type="EMBL" id="LAZR01000275">
    <property type="protein sequence ID" value="KKN77649.1"/>
    <property type="molecule type" value="Genomic_DNA"/>
</dbReference>
<evidence type="ECO:0000313" key="1">
    <source>
        <dbReference type="EMBL" id="KKN77649.1"/>
    </source>
</evidence>
<organism evidence="1">
    <name type="scientific">marine sediment metagenome</name>
    <dbReference type="NCBI Taxonomy" id="412755"/>
    <lineage>
        <taxon>unclassified sequences</taxon>
        <taxon>metagenomes</taxon>
        <taxon>ecological metagenomes</taxon>
    </lineage>
</organism>
<gene>
    <name evidence="1" type="ORF">LCGC14_0357740</name>
</gene>
<reference evidence="1" key="1">
    <citation type="journal article" date="2015" name="Nature">
        <title>Complex archaea that bridge the gap between prokaryotes and eukaryotes.</title>
        <authorList>
            <person name="Spang A."/>
            <person name="Saw J.H."/>
            <person name="Jorgensen S.L."/>
            <person name="Zaremba-Niedzwiedzka K."/>
            <person name="Martijn J."/>
            <person name="Lind A.E."/>
            <person name="van Eijk R."/>
            <person name="Schleper C."/>
            <person name="Guy L."/>
            <person name="Ettema T.J."/>
        </authorList>
    </citation>
    <scope>NUCLEOTIDE SEQUENCE</scope>
</reference>